<feature type="compositionally biased region" description="Basic and acidic residues" evidence="1">
    <location>
        <begin position="21"/>
        <end position="36"/>
    </location>
</feature>
<dbReference type="KEGG" id="llh:I41_07580"/>
<sequence>MARKNCSPCAQSLRSSAPPRLSERLQPRCIKNRGEPSNEQSIDPRTPPDHGPGQESGFLPAHPRVPLARSGRQVDRRLDPHGPARAPNCRQKRTTRHRATRQQVKRRQRRRRCRSLQPIQVLSKPSLTNSVVKNAWGDRKPRDRIQPTTKSPSPGAKSDKERNSLARPTHHDAKPAPHARQLSSVRQTDYDFCRQKSLRHRVRQATELMLAPTHLQARLEARRPPPPPR</sequence>
<feature type="compositionally biased region" description="Basic and acidic residues" evidence="1">
    <location>
        <begin position="136"/>
        <end position="145"/>
    </location>
</feature>
<dbReference type="Proteomes" id="UP000317909">
    <property type="component" value="Chromosome"/>
</dbReference>
<evidence type="ECO:0000256" key="1">
    <source>
        <dbReference type="SAM" id="MobiDB-lite"/>
    </source>
</evidence>
<proteinExistence type="predicted"/>
<dbReference type="EMBL" id="CP036339">
    <property type="protein sequence ID" value="QDT71598.1"/>
    <property type="molecule type" value="Genomic_DNA"/>
</dbReference>
<accession>A0A517TT94</accession>
<keyword evidence="3" id="KW-1185">Reference proteome</keyword>
<feature type="region of interest" description="Disordered" evidence="1">
    <location>
        <begin position="1"/>
        <end position="188"/>
    </location>
</feature>
<feature type="compositionally biased region" description="Basic and acidic residues" evidence="1">
    <location>
        <begin position="72"/>
        <end position="82"/>
    </location>
</feature>
<evidence type="ECO:0000313" key="3">
    <source>
        <dbReference type="Proteomes" id="UP000317909"/>
    </source>
</evidence>
<dbReference type="AlphaFoldDB" id="A0A517TT94"/>
<feature type="compositionally biased region" description="Basic residues" evidence="1">
    <location>
        <begin position="90"/>
        <end position="114"/>
    </location>
</feature>
<evidence type="ECO:0000313" key="2">
    <source>
        <dbReference type="EMBL" id="QDT71598.1"/>
    </source>
</evidence>
<feature type="compositionally biased region" description="Polar residues" evidence="1">
    <location>
        <begin position="123"/>
        <end position="132"/>
    </location>
</feature>
<organism evidence="2 3">
    <name type="scientific">Lacipirellula limnantheis</name>
    <dbReference type="NCBI Taxonomy" id="2528024"/>
    <lineage>
        <taxon>Bacteria</taxon>
        <taxon>Pseudomonadati</taxon>
        <taxon>Planctomycetota</taxon>
        <taxon>Planctomycetia</taxon>
        <taxon>Pirellulales</taxon>
        <taxon>Lacipirellulaceae</taxon>
        <taxon>Lacipirellula</taxon>
    </lineage>
</organism>
<name>A0A517TT94_9BACT</name>
<reference evidence="2 3" key="1">
    <citation type="submission" date="2019-02" db="EMBL/GenBank/DDBJ databases">
        <title>Deep-cultivation of Planctomycetes and their phenomic and genomic characterization uncovers novel biology.</title>
        <authorList>
            <person name="Wiegand S."/>
            <person name="Jogler M."/>
            <person name="Boedeker C."/>
            <person name="Pinto D."/>
            <person name="Vollmers J."/>
            <person name="Rivas-Marin E."/>
            <person name="Kohn T."/>
            <person name="Peeters S.H."/>
            <person name="Heuer A."/>
            <person name="Rast P."/>
            <person name="Oberbeckmann S."/>
            <person name="Bunk B."/>
            <person name="Jeske O."/>
            <person name="Meyerdierks A."/>
            <person name="Storesund J.E."/>
            <person name="Kallscheuer N."/>
            <person name="Luecker S."/>
            <person name="Lage O.M."/>
            <person name="Pohl T."/>
            <person name="Merkel B.J."/>
            <person name="Hornburger P."/>
            <person name="Mueller R.-W."/>
            <person name="Bruemmer F."/>
            <person name="Labrenz M."/>
            <person name="Spormann A.M."/>
            <person name="Op den Camp H."/>
            <person name="Overmann J."/>
            <person name="Amann R."/>
            <person name="Jetten M.S.M."/>
            <person name="Mascher T."/>
            <person name="Medema M.H."/>
            <person name="Devos D.P."/>
            <person name="Kaster A.-K."/>
            <person name="Ovreas L."/>
            <person name="Rohde M."/>
            <person name="Galperin M.Y."/>
            <person name="Jogler C."/>
        </authorList>
    </citation>
    <scope>NUCLEOTIDE SEQUENCE [LARGE SCALE GENOMIC DNA]</scope>
    <source>
        <strain evidence="2 3">I41</strain>
    </source>
</reference>
<gene>
    <name evidence="2" type="ORF">I41_07580</name>
</gene>
<feature type="compositionally biased region" description="Basic and acidic residues" evidence="1">
    <location>
        <begin position="157"/>
        <end position="175"/>
    </location>
</feature>
<protein>
    <submittedName>
        <fullName evidence="2">Uncharacterized protein</fullName>
    </submittedName>
</protein>
<feature type="region of interest" description="Disordered" evidence="1">
    <location>
        <begin position="209"/>
        <end position="229"/>
    </location>
</feature>